<name>A0ABR4I975_9EURO</name>
<evidence type="ECO:0000256" key="3">
    <source>
        <dbReference type="PROSITE-ProRule" id="PRU00023"/>
    </source>
</evidence>
<dbReference type="Pfam" id="PF12796">
    <property type="entry name" value="Ank_2"/>
    <property type="match status" value="1"/>
</dbReference>
<evidence type="ECO:0000256" key="1">
    <source>
        <dbReference type="ARBA" id="ARBA00022737"/>
    </source>
</evidence>
<evidence type="ECO:0000313" key="5">
    <source>
        <dbReference type="Proteomes" id="UP001610335"/>
    </source>
</evidence>
<dbReference type="PROSITE" id="PS50088">
    <property type="entry name" value="ANK_REPEAT"/>
    <property type="match status" value="2"/>
</dbReference>
<dbReference type="InterPro" id="IPR036770">
    <property type="entry name" value="Ankyrin_rpt-contain_sf"/>
</dbReference>
<sequence>MSPLQAAMREQRVSIALRLINHPDIDINYLGEGPFRRTPLQCAVDKGNMELVNIVLDHGVDVNGPPATVAGATALQLAAIHGFLLIAQKLINKNVDVNAAEGAAEHGRIDMLQFLLGSGASIEGDEGERQYQRAVELAKKNGHNAAAKLLMSAKS</sequence>
<dbReference type="Proteomes" id="UP001610335">
    <property type="component" value="Unassembled WGS sequence"/>
</dbReference>
<accession>A0ABR4I975</accession>
<evidence type="ECO:0000256" key="2">
    <source>
        <dbReference type="ARBA" id="ARBA00023043"/>
    </source>
</evidence>
<keyword evidence="5" id="KW-1185">Reference proteome</keyword>
<protein>
    <submittedName>
        <fullName evidence="4">Ankyrin</fullName>
    </submittedName>
</protein>
<comment type="caution">
    <text evidence="4">The sequence shown here is derived from an EMBL/GenBank/DDBJ whole genome shotgun (WGS) entry which is preliminary data.</text>
</comment>
<gene>
    <name evidence="4" type="ORF">BDW59DRAFT_180365</name>
</gene>
<reference evidence="4 5" key="1">
    <citation type="submission" date="2024-07" db="EMBL/GenBank/DDBJ databases">
        <title>Section-level genome sequencing and comparative genomics of Aspergillus sections Usti and Cavernicolus.</title>
        <authorList>
            <consortium name="Lawrence Berkeley National Laboratory"/>
            <person name="Nybo J.L."/>
            <person name="Vesth T.C."/>
            <person name="Theobald S."/>
            <person name="Frisvad J.C."/>
            <person name="Larsen T.O."/>
            <person name="Kjaerboelling I."/>
            <person name="Rothschild-Mancinelli K."/>
            <person name="Lyhne E.K."/>
            <person name="Kogle M.E."/>
            <person name="Barry K."/>
            <person name="Clum A."/>
            <person name="Na H."/>
            <person name="Ledsgaard L."/>
            <person name="Lin J."/>
            <person name="Lipzen A."/>
            <person name="Kuo A."/>
            <person name="Riley R."/>
            <person name="Mondo S."/>
            <person name="LaButti K."/>
            <person name="Haridas S."/>
            <person name="Pangalinan J."/>
            <person name="Salamov A.A."/>
            <person name="Simmons B.A."/>
            <person name="Magnuson J.K."/>
            <person name="Chen J."/>
            <person name="Drula E."/>
            <person name="Henrissat B."/>
            <person name="Wiebenga A."/>
            <person name="Lubbers R.J."/>
            <person name="Gomes A.C."/>
            <person name="Makela M.R."/>
            <person name="Stajich J."/>
            <person name="Grigoriev I.V."/>
            <person name="Mortensen U.H."/>
            <person name="De vries R.P."/>
            <person name="Baker S.E."/>
            <person name="Andersen M.R."/>
        </authorList>
    </citation>
    <scope>NUCLEOTIDE SEQUENCE [LARGE SCALE GENOMIC DNA]</scope>
    <source>
        <strain evidence="4 5">CBS 600.67</strain>
    </source>
</reference>
<proteinExistence type="predicted"/>
<dbReference type="EMBL" id="JBFXLS010000045">
    <property type="protein sequence ID" value="KAL2824304.1"/>
    <property type="molecule type" value="Genomic_DNA"/>
</dbReference>
<feature type="repeat" description="ANK" evidence="3">
    <location>
        <begin position="35"/>
        <end position="67"/>
    </location>
</feature>
<dbReference type="Gene3D" id="1.25.40.20">
    <property type="entry name" value="Ankyrin repeat-containing domain"/>
    <property type="match status" value="1"/>
</dbReference>
<dbReference type="SUPFAM" id="SSF48403">
    <property type="entry name" value="Ankyrin repeat"/>
    <property type="match status" value="1"/>
</dbReference>
<evidence type="ECO:0000313" key="4">
    <source>
        <dbReference type="EMBL" id="KAL2824304.1"/>
    </source>
</evidence>
<feature type="repeat" description="ANK" evidence="3">
    <location>
        <begin position="70"/>
        <end position="102"/>
    </location>
</feature>
<keyword evidence="1" id="KW-0677">Repeat</keyword>
<dbReference type="PANTHER" id="PTHR24123:SF33">
    <property type="entry name" value="PROTEIN HOS4"/>
    <property type="match status" value="1"/>
</dbReference>
<dbReference type="SMART" id="SM00248">
    <property type="entry name" value="ANK"/>
    <property type="match status" value="3"/>
</dbReference>
<dbReference type="InterPro" id="IPR002110">
    <property type="entry name" value="Ankyrin_rpt"/>
</dbReference>
<dbReference type="PANTHER" id="PTHR24123">
    <property type="entry name" value="ANKYRIN REPEAT-CONTAINING"/>
    <property type="match status" value="1"/>
</dbReference>
<keyword evidence="2 3" id="KW-0040">ANK repeat</keyword>
<organism evidence="4 5">
    <name type="scientific">Aspergillus cavernicola</name>
    <dbReference type="NCBI Taxonomy" id="176166"/>
    <lineage>
        <taxon>Eukaryota</taxon>
        <taxon>Fungi</taxon>
        <taxon>Dikarya</taxon>
        <taxon>Ascomycota</taxon>
        <taxon>Pezizomycotina</taxon>
        <taxon>Eurotiomycetes</taxon>
        <taxon>Eurotiomycetidae</taxon>
        <taxon>Eurotiales</taxon>
        <taxon>Aspergillaceae</taxon>
        <taxon>Aspergillus</taxon>
        <taxon>Aspergillus subgen. Nidulantes</taxon>
    </lineage>
</organism>
<dbReference type="InterPro" id="IPR051165">
    <property type="entry name" value="Multifunctional_ANK_Repeat"/>
</dbReference>
<dbReference type="PROSITE" id="PS50297">
    <property type="entry name" value="ANK_REP_REGION"/>
    <property type="match status" value="1"/>
</dbReference>